<organism evidence="10 11">
    <name type="scientific">Thermoproteus tenax (strain ATCC 35583 / DSM 2078 / JCM 9277 / NBRC 100435 / Kra 1)</name>
    <dbReference type="NCBI Taxonomy" id="768679"/>
    <lineage>
        <taxon>Archaea</taxon>
        <taxon>Thermoproteota</taxon>
        <taxon>Thermoprotei</taxon>
        <taxon>Thermoproteales</taxon>
        <taxon>Thermoproteaceae</taxon>
        <taxon>Thermoproteus</taxon>
    </lineage>
</organism>
<feature type="domain" description="RNA 3'-terminal phosphate cyclase insert" evidence="9">
    <location>
        <begin position="192"/>
        <end position="287"/>
    </location>
</feature>
<dbReference type="SUPFAM" id="SSF55205">
    <property type="entry name" value="EPT/RTPC-like"/>
    <property type="match status" value="2"/>
</dbReference>
<dbReference type="InterPro" id="IPR037136">
    <property type="entry name" value="RNA3'_phos_cyclase_dom_sf"/>
</dbReference>
<dbReference type="EC" id="6.5.1.4" evidence="6 7"/>
<dbReference type="GeneID" id="11262532"/>
<dbReference type="PaxDb" id="768679-TTX_1653"/>
<keyword evidence="4 6" id="KW-0547">Nucleotide-binding</keyword>
<dbReference type="GO" id="GO:0005737">
    <property type="term" value="C:cytoplasm"/>
    <property type="evidence" value="ECO:0007669"/>
    <property type="project" value="UniProtKB-SubCell"/>
</dbReference>
<keyword evidence="6" id="KW-0963">Cytoplasm</keyword>
<feature type="binding site" evidence="6">
    <location>
        <position position="110"/>
    </location>
    <ligand>
        <name>ATP</name>
        <dbReference type="ChEBI" id="CHEBI:30616"/>
    </ligand>
</feature>
<comment type="similarity">
    <text evidence="1 6">Belongs to the RNA 3'-terminal cyclase family. Type 1 subfamily.</text>
</comment>
<dbReference type="InterPro" id="IPR013791">
    <property type="entry name" value="RNA3'-term_phos_cycl_insert"/>
</dbReference>
<evidence type="ECO:0000259" key="8">
    <source>
        <dbReference type="Pfam" id="PF01137"/>
    </source>
</evidence>
<dbReference type="PROSITE" id="PS01287">
    <property type="entry name" value="RTC"/>
    <property type="match status" value="1"/>
</dbReference>
<dbReference type="InterPro" id="IPR013792">
    <property type="entry name" value="RNA3'P_cycl/enolpyr_Trfase_a/b"/>
</dbReference>
<evidence type="ECO:0000313" key="10">
    <source>
        <dbReference type="EMBL" id="CCC82274.1"/>
    </source>
</evidence>
<dbReference type="EMBL" id="FN869859">
    <property type="protein sequence ID" value="CCC82274.1"/>
    <property type="molecule type" value="Genomic_DNA"/>
</dbReference>
<dbReference type="FunFam" id="3.30.360.20:FF:000002">
    <property type="entry name" value="RNA terminal phosphate cyclase-like 1"/>
    <property type="match status" value="1"/>
</dbReference>
<reference evidence="10 11" key="1">
    <citation type="journal article" date="2011" name="PLoS ONE">
        <title>The complete genome sequence of Thermoproteus tenax: a physiologically versatile member of the Crenarchaeota.</title>
        <authorList>
            <person name="Siebers B."/>
            <person name="Zaparty M."/>
            <person name="Raddatz G."/>
            <person name="Tjaden B."/>
            <person name="Albers S.V."/>
            <person name="Bell S.D."/>
            <person name="Blombach F."/>
            <person name="Kletzin A."/>
            <person name="Kyrpides N."/>
            <person name="Lanz C."/>
            <person name="Plagens A."/>
            <person name="Rampp M."/>
            <person name="Rosinus A."/>
            <person name="von Jan M."/>
            <person name="Makarova K.S."/>
            <person name="Klenk H.P."/>
            <person name="Schuster S.C."/>
            <person name="Hensel R."/>
        </authorList>
    </citation>
    <scope>NUCLEOTIDE SEQUENCE [LARGE SCALE GENOMIC DNA]</scope>
    <source>
        <strain evidence="11">ATCC 35583 / DSM 2078 / JCM 9277 / NBRC 100435 / Kra 1</strain>
    </source>
</reference>
<evidence type="ECO:0000256" key="7">
    <source>
        <dbReference type="NCBIfam" id="TIGR03399"/>
    </source>
</evidence>
<dbReference type="HOGENOM" id="CLU_027882_0_0_2"/>
<dbReference type="NCBIfam" id="TIGR03399">
    <property type="entry name" value="RNA_3prim_cycl"/>
    <property type="match status" value="1"/>
</dbReference>
<gene>
    <name evidence="10" type="primary">rcl1</name>
    <name evidence="6" type="synonym">rtcA</name>
    <name evidence="10" type="ordered locus">TTX_1653</name>
</gene>
<evidence type="ECO:0000256" key="1">
    <source>
        <dbReference type="ARBA" id="ARBA00009206"/>
    </source>
</evidence>
<dbReference type="InterPro" id="IPR036553">
    <property type="entry name" value="RPTC_insert"/>
</dbReference>
<dbReference type="InterPro" id="IPR000228">
    <property type="entry name" value="RNA3'_term_phos_cyc"/>
</dbReference>
<comment type="catalytic activity">
    <reaction evidence="6">
        <text>a 3'-end 3'-phospho-ribonucleotide-RNA + ATP = a 3'-end 2',3'-cyclophospho-ribonucleotide-RNA + AMP + diphosphate</text>
        <dbReference type="Rhea" id="RHEA:23976"/>
        <dbReference type="Rhea" id="RHEA-COMP:10463"/>
        <dbReference type="Rhea" id="RHEA-COMP:10464"/>
        <dbReference type="ChEBI" id="CHEBI:30616"/>
        <dbReference type="ChEBI" id="CHEBI:33019"/>
        <dbReference type="ChEBI" id="CHEBI:83062"/>
        <dbReference type="ChEBI" id="CHEBI:83064"/>
        <dbReference type="ChEBI" id="CHEBI:456215"/>
        <dbReference type="EC" id="6.5.1.4"/>
    </reaction>
</comment>
<dbReference type="RefSeq" id="WP_014127528.1">
    <property type="nucleotide sequence ID" value="NC_016070.1"/>
</dbReference>
<protein>
    <recommendedName>
        <fullName evidence="2 6">RNA 3'-terminal phosphate cyclase</fullName>
        <shortName evidence="6">RNA cyclase</shortName>
        <shortName evidence="6">RNA-3'-phosphate cyclase</shortName>
        <ecNumber evidence="6 7">6.5.1.4</ecNumber>
    </recommendedName>
</protein>
<dbReference type="Pfam" id="PF05189">
    <property type="entry name" value="RTC_insert"/>
    <property type="match status" value="1"/>
</dbReference>
<dbReference type="InterPro" id="IPR020719">
    <property type="entry name" value="RNA3'_term_phos_cycl-like_CS"/>
</dbReference>
<dbReference type="InterPro" id="IPR017770">
    <property type="entry name" value="RNA3'_term_phos_cyc_type_1"/>
</dbReference>
<evidence type="ECO:0000256" key="3">
    <source>
        <dbReference type="ARBA" id="ARBA00022598"/>
    </source>
</evidence>
<accession>G4RL29</accession>
<evidence type="ECO:0000256" key="4">
    <source>
        <dbReference type="ARBA" id="ARBA00022741"/>
    </source>
</evidence>
<dbReference type="CDD" id="cd00874">
    <property type="entry name" value="RNA_Cyclase_Class_II"/>
    <property type="match status" value="1"/>
</dbReference>
<dbReference type="STRING" id="768679.TTX_1653"/>
<evidence type="ECO:0000256" key="6">
    <source>
        <dbReference type="HAMAP-Rule" id="MF_00200"/>
    </source>
</evidence>
<dbReference type="PATRIC" id="fig|768679.9.peg.1673"/>
<keyword evidence="3 6" id="KW-0436">Ligase</keyword>
<keyword evidence="5 6" id="KW-0067">ATP-binding</keyword>
<name>G4RL29_THETK</name>
<dbReference type="GO" id="GO:0003963">
    <property type="term" value="F:RNA-3'-phosphate cyclase activity"/>
    <property type="evidence" value="ECO:0007669"/>
    <property type="project" value="UniProtKB-UniRule"/>
</dbReference>
<dbReference type="SUPFAM" id="SSF52913">
    <property type="entry name" value="RNA 3'-terminal phosphate cyclase, RPTC, insert domain"/>
    <property type="match status" value="1"/>
</dbReference>
<keyword evidence="11" id="KW-1185">Reference proteome</keyword>
<dbReference type="Pfam" id="PF01137">
    <property type="entry name" value="RTC"/>
    <property type="match status" value="1"/>
</dbReference>
<comment type="function">
    <text evidence="6">Catalyzes the conversion of 3'-phosphate to a 2',3'-cyclic phosphodiester at the end of RNA. The mechanism of action of the enzyme occurs in 3 steps: (A) adenylation of the enzyme by ATP; (B) transfer of adenylate to an RNA-N3'P to produce RNA-N3'PP5'A; (C) and attack of the adjacent 2'-hydroxyl on the 3'-phosphorus in the diester linkage to produce the cyclic end product. The biological role of this enzyme is unknown but it is likely to function in some aspects of cellular RNA processing.</text>
</comment>
<evidence type="ECO:0000256" key="2">
    <source>
        <dbReference type="ARBA" id="ARBA00021428"/>
    </source>
</evidence>
<dbReference type="OrthoDB" id="7994at2157"/>
<evidence type="ECO:0000256" key="5">
    <source>
        <dbReference type="ARBA" id="ARBA00022840"/>
    </source>
</evidence>
<dbReference type="eggNOG" id="arCOG04125">
    <property type="taxonomic scope" value="Archaea"/>
</dbReference>
<feature type="active site" description="Tele-AMP-histidine intermediate" evidence="6">
    <location>
        <position position="321"/>
    </location>
</feature>
<dbReference type="GO" id="GO:0005524">
    <property type="term" value="F:ATP binding"/>
    <property type="evidence" value="ECO:0007669"/>
    <property type="project" value="UniProtKB-KW"/>
</dbReference>
<proteinExistence type="inferred from homology"/>
<feature type="domain" description="RNA 3'-terminal phosphate cyclase" evidence="8">
    <location>
        <begin position="18"/>
        <end position="339"/>
    </location>
</feature>
<dbReference type="NCBIfam" id="NF003246">
    <property type="entry name" value="PRK04204.1-2"/>
    <property type="match status" value="1"/>
</dbReference>
<dbReference type="AlphaFoldDB" id="G4RL29"/>
<dbReference type="KEGG" id="ttn:TTX_1653"/>
<dbReference type="Gene3D" id="3.30.360.20">
    <property type="entry name" value="RNA 3'-terminal phosphate cyclase, insert domain"/>
    <property type="match status" value="1"/>
</dbReference>
<dbReference type="Proteomes" id="UP000002654">
    <property type="component" value="Chromosome"/>
</dbReference>
<dbReference type="HAMAP" id="MF_00200">
    <property type="entry name" value="RTC"/>
    <property type="match status" value="1"/>
</dbReference>
<comment type="caution">
    <text evidence="6">Lacks conserved residue(s) required for the propagation of feature annotation.</text>
</comment>
<evidence type="ECO:0000313" key="11">
    <source>
        <dbReference type="Proteomes" id="UP000002654"/>
    </source>
</evidence>
<evidence type="ECO:0000259" key="9">
    <source>
        <dbReference type="Pfam" id="PF05189"/>
    </source>
</evidence>
<dbReference type="GO" id="GO:0006396">
    <property type="term" value="P:RNA processing"/>
    <property type="evidence" value="ECO:0007669"/>
    <property type="project" value="UniProtKB-UniRule"/>
</dbReference>
<dbReference type="Gene3D" id="3.65.10.20">
    <property type="entry name" value="RNA 3'-terminal phosphate cyclase domain"/>
    <property type="match status" value="1"/>
</dbReference>
<dbReference type="PANTHER" id="PTHR11096">
    <property type="entry name" value="RNA 3' TERMINAL PHOSPHATE CYCLASE"/>
    <property type="match status" value="1"/>
</dbReference>
<comment type="subcellular location">
    <subcellularLocation>
        <location evidence="6">Cytoplasm</location>
    </subcellularLocation>
</comment>
<dbReference type="PIRSF" id="PIRSF005378">
    <property type="entry name" value="RNA3'_term_phos_cycl_euk"/>
    <property type="match status" value="1"/>
</dbReference>
<dbReference type="PANTHER" id="PTHR11096:SF0">
    <property type="entry name" value="RNA 3'-TERMINAL PHOSPHATE CYCLASE"/>
    <property type="match status" value="1"/>
</dbReference>
<dbReference type="InterPro" id="IPR023797">
    <property type="entry name" value="RNA3'_phos_cyclase_dom"/>
</dbReference>
<sequence>MFNKTKYSVEPIVIDGSYGEGGGQILRTALSMSALLGVPVEVTNIRARRKNPGLQHQHLTAVRAVAAVANAEVKGDSIGSMHLAFRPGPIKCGEFLFDVGTAGSVVLVLQSLLPVLMYAPCRSKVVIKGGTDVPMAPPVDYFIHVVAKLLARLGANIAVSLKRRGHYPKGGGIIEVVVEPVAKIPAFDWIVRGEVVRIGGISHAVNLPEHVAERQARAAKETLSGFGVPVEISVEYRRDGLGPGSGIVLWAETDRGFILGSDSLGERGKSAEIVGREAAEKLLREISSGAALDSHMADMIIPFMALADGQSRVSVSSATQHMLTNIYIVEKILGVRFSVRESQPITVSVNGIGFVAHRRRV</sequence>